<feature type="signal peptide" evidence="1">
    <location>
        <begin position="1"/>
        <end position="19"/>
    </location>
</feature>
<accession>A0A291QRR1</accession>
<gene>
    <name evidence="2" type="ORF">COR50_04975</name>
</gene>
<proteinExistence type="predicted"/>
<organism evidence="2 3">
    <name type="scientific">Chitinophaga caeni</name>
    <dbReference type="NCBI Taxonomy" id="2029983"/>
    <lineage>
        <taxon>Bacteria</taxon>
        <taxon>Pseudomonadati</taxon>
        <taxon>Bacteroidota</taxon>
        <taxon>Chitinophagia</taxon>
        <taxon>Chitinophagales</taxon>
        <taxon>Chitinophagaceae</taxon>
        <taxon>Chitinophaga</taxon>
    </lineage>
</organism>
<evidence type="ECO:0000256" key="1">
    <source>
        <dbReference type="SAM" id="SignalP"/>
    </source>
</evidence>
<dbReference type="AlphaFoldDB" id="A0A291QRR1"/>
<dbReference type="RefSeq" id="WP_098192971.1">
    <property type="nucleotide sequence ID" value="NZ_CP023777.1"/>
</dbReference>
<dbReference type="KEGG" id="cbae:COR50_04975"/>
<dbReference type="Proteomes" id="UP000220133">
    <property type="component" value="Chromosome"/>
</dbReference>
<evidence type="ECO:0000313" key="3">
    <source>
        <dbReference type="Proteomes" id="UP000220133"/>
    </source>
</evidence>
<feature type="chain" id="PRO_5012855495" description="DUF4136 domain-containing protein" evidence="1">
    <location>
        <begin position="20"/>
        <end position="215"/>
    </location>
</feature>
<evidence type="ECO:0008006" key="4">
    <source>
        <dbReference type="Google" id="ProtNLM"/>
    </source>
</evidence>
<evidence type="ECO:0000313" key="2">
    <source>
        <dbReference type="EMBL" id="ATL46583.1"/>
    </source>
</evidence>
<keyword evidence="3" id="KW-1185">Reference proteome</keyword>
<dbReference type="EMBL" id="CP023777">
    <property type="protein sequence ID" value="ATL46583.1"/>
    <property type="molecule type" value="Genomic_DNA"/>
</dbReference>
<reference evidence="2 3" key="1">
    <citation type="submission" date="2017-10" db="EMBL/GenBank/DDBJ databases">
        <title>Paenichitinophaga pekingensis gen. nov., sp. nov., isolated from activated sludge.</title>
        <authorList>
            <person name="Jin D."/>
            <person name="Kong X."/>
            <person name="Deng Y."/>
            <person name="Bai Z."/>
        </authorList>
    </citation>
    <scope>NUCLEOTIDE SEQUENCE [LARGE SCALE GENOMIC DNA]</scope>
    <source>
        <strain evidence="2 3">13</strain>
    </source>
</reference>
<dbReference type="OrthoDB" id="6077795at2"/>
<sequence>MKLTLRGVWMMAISMIVLSACSSTKITSSWKQEGATIQKDHKVMVLALIPNKEGGLRAQIENEMVAELQAKGYNAISAYQSLGPDAFKNTDEKSALRQMDRQGIENVMTVVLLDKSKEKNYVPGRGYGPGFPFYPYYGRFWNYYGFMYNRVYDPGYYTVDTKYFLEGNLYDLQNNMLLYSVQTQSFDPSSTARFAVVYSKKVAKDMFKQGLISRK</sequence>
<dbReference type="PROSITE" id="PS51257">
    <property type="entry name" value="PROKAR_LIPOPROTEIN"/>
    <property type="match status" value="1"/>
</dbReference>
<protein>
    <recommendedName>
        <fullName evidence="4">DUF4136 domain-containing protein</fullName>
    </recommendedName>
</protein>
<name>A0A291QRR1_9BACT</name>
<keyword evidence="1" id="KW-0732">Signal</keyword>